<dbReference type="NCBIfam" id="TIGR00653">
    <property type="entry name" value="GlnA"/>
    <property type="match status" value="1"/>
</dbReference>
<dbReference type="GO" id="GO:0004356">
    <property type="term" value="F:glutamine synthetase activity"/>
    <property type="evidence" value="ECO:0007669"/>
    <property type="project" value="UniProtKB-EC"/>
</dbReference>
<dbReference type="SUPFAM" id="SSF54368">
    <property type="entry name" value="Glutamine synthetase, N-terminal domain"/>
    <property type="match status" value="1"/>
</dbReference>
<evidence type="ECO:0000256" key="14">
    <source>
        <dbReference type="PIRSR" id="PIRSR604809-3"/>
    </source>
</evidence>
<dbReference type="RefSeq" id="WP_096999612.1">
    <property type="nucleotide sequence ID" value="NZ_OBEI01000001.1"/>
</dbReference>
<evidence type="ECO:0000256" key="12">
    <source>
        <dbReference type="PIRSR" id="PIRSR604809-1"/>
    </source>
</evidence>
<dbReference type="PROSITE" id="PS00182">
    <property type="entry name" value="GLNA_ADENYLATION"/>
    <property type="match status" value="1"/>
</dbReference>
<gene>
    <name evidence="22" type="ORF">SAMN06265182_0425</name>
</gene>
<feature type="binding site" evidence="14">
    <location>
        <position position="275"/>
    </location>
    <ligand>
        <name>Mg(2+)</name>
        <dbReference type="ChEBI" id="CHEBI:18420"/>
        <label>1</label>
    </ligand>
</feature>
<evidence type="ECO:0000256" key="9">
    <source>
        <dbReference type="ARBA" id="ARBA00022741"/>
    </source>
</evidence>
<dbReference type="PROSITE" id="PS51986">
    <property type="entry name" value="GS_BETA_GRASP"/>
    <property type="match status" value="1"/>
</dbReference>
<dbReference type="GO" id="GO:0016020">
    <property type="term" value="C:membrane"/>
    <property type="evidence" value="ECO:0007669"/>
    <property type="project" value="TreeGrafter"/>
</dbReference>
<keyword evidence="8 14" id="KW-0479">Metal-binding</keyword>
<keyword evidence="9 13" id="KW-0547">Nucleotide-binding</keyword>
<organism evidence="22 23">
    <name type="scientific">Persephonella hydrogeniphila</name>
    <dbReference type="NCBI Taxonomy" id="198703"/>
    <lineage>
        <taxon>Bacteria</taxon>
        <taxon>Pseudomonadati</taxon>
        <taxon>Aquificota</taxon>
        <taxon>Aquificia</taxon>
        <taxon>Aquificales</taxon>
        <taxon>Hydrogenothermaceae</taxon>
        <taxon>Persephonella</taxon>
    </lineage>
</organism>
<dbReference type="Pfam" id="PF03951">
    <property type="entry name" value="Gln-synt_N"/>
    <property type="match status" value="1"/>
</dbReference>
<dbReference type="GO" id="GO:0046872">
    <property type="term" value="F:metal ion binding"/>
    <property type="evidence" value="ECO:0007669"/>
    <property type="project" value="UniProtKB-KW"/>
</dbReference>
<dbReference type="PROSITE" id="PS51987">
    <property type="entry name" value="GS_CATALYTIC"/>
    <property type="match status" value="1"/>
</dbReference>
<dbReference type="PANTHER" id="PTHR43407">
    <property type="entry name" value="GLUTAMINE SYNTHETASE"/>
    <property type="match status" value="1"/>
</dbReference>
<evidence type="ECO:0000256" key="16">
    <source>
        <dbReference type="PROSITE-ProRule" id="PRU01330"/>
    </source>
</evidence>
<dbReference type="AlphaFoldDB" id="A0A285N467"/>
<evidence type="ECO:0000256" key="1">
    <source>
        <dbReference type="ARBA" id="ARBA00004496"/>
    </source>
</evidence>
<dbReference type="PROSITE" id="PS00180">
    <property type="entry name" value="GLNA_1"/>
    <property type="match status" value="1"/>
</dbReference>
<dbReference type="GO" id="GO:0019740">
    <property type="term" value="P:nitrogen utilization"/>
    <property type="evidence" value="ECO:0007669"/>
    <property type="project" value="TreeGrafter"/>
</dbReference>
<comment type="subcellular location">
    <subcellularLocation>
        <location evidence="1 18">Cytoplasm</location>
    </subcellularLocation>
</comment>
<feature type="binding site" evidence="12">
    <location>
        <position position="327"/>
    </location>
    <ligand>
        <name>L-glutamate</name>
        <dbReference type="ChEBI" id="CHEBI:29985"/>
    </ligand>
</feature>
<evidence type="ECO:0000256" key="13">
    <source>
        <dbReference type="PIRSR" id="PIRSR604809-2"/>
    </source>
</evidence>
<feature type="binding site" evidence="13">
    <location>
        <position position="359"/>
    </location>
    <ligand>
        <name>ATP</name>
        <dbReference type="ChEBI" id="CHEBI:30616"/>
    </ligand>
</feature>
<dbReference type="InterPro" id="IPR027302">
    <property type="entry name" value="Gln_synth_N_conserv_site"/>
</dbReference>
<evidence type="ECO:0000256" key="10">
    <source>
        <dbReference type="ARBA" id="ARBA00022840"/>
    </source>
</evidence>
<evidence type="ECO:0000256" key="19">
    <source>
        <dbReference type="RuleBase" id="RU004356"/>
    </source>
</evidence>
<evidence type="ECO:0000256" key="2">
    <source>
        <dbReference type="ARBA" id="ARBA00009897"/>
    </source>
</evidence>
<dbReference type="InterPro" id="IPR008147">
    <property type="entry name" value="Gln_synt_N"/>
</dbReference>
<dbReference type="FunFam" id="3.30.590.10:FF:000001">
    <property type="entry name" value="Glutamine synthetase"/>
    <property type="match status" value="1"/>
</dbReference>
<dbReference type="GO" id="GO:0005737">
    <property type="term" value="C:cytoplasm"/>
    <property type="evidence" value="ECO:0007669"/>
    <property type="project" value="UniProtKB-SubCell"/>
</dbReference>
<evidence type="ECO:0000313" key="22">
    <source>
        <dbReference type="EMBL" id="SNZ03617.1"/>
    </source>
</evidence>
<evidence type="ECO:0000259" key="21">
    <source>
        <dbReference type="PROSITE" id="PS51987"/>
    </source>
</evidence>
<dbReference type="Gene3D" id="3.10.20.70">
    <property type="entry name" value="Glutamine synthetase, N-terminal domain"/>
    <property type="match status" value="1"/>
</dbReference>
<keyword evidence="7 19" id="KW-0436">Ligase</keyword>
<proteinExistence type="inferred from homology"/>
<feature type="binding site" evidence="14">
    <location>
        <position position="226"/>
    </location>
    <ligand>
        <name>Mg(2+)</name>
        <dbReference type="ChEBI" id="CHEBI:18420"/>
        <label>1</label>
    </ligand>
</feature>
<name>A0A285N467_9AQUI</name>
<dbReference type="InterPro" id="IPR014746">
    <property type="entry name" value="Gln_synth/guanido_kin_cat_dom"/>
</dbReference>
<keyword evidence="5 18" id="KW-0963">Cytoplasm</keyword>
<feature type="binding site" evidence="13">
    <location>
        <begin position="277"/>
        <end position="279"/>
    </location>
    <ligand>
        <name>ATP</name>
        <dbReference type="ChEBI" id="CHEBI:30616"/>
    </ligand>
</feature>
<evidence type="ECO:0000256" key="18">
    <source>
        <dbReference type="RuleBase" id="RU000387"/>
    </source>
</evidence>
<evidence type="ECO:0000256" key="15">
    <source>
        <dbReference type="PIRSR" id="PIRSR604809-50"/>
    </source>
</evidence>
<keyword evidence="23" id="KW-1185">Reference proteome</keyword>
<evidence type="ECO:0000256" key="6">
    <source>
        <dbReference type="ARBA" id="ARBA00022553"/>
    </source>
</evidence>
<dbReference type="OrthoDB" id="9807095at2"/>
<comment type="cofactor">
    <cofactor evidence="14">
        <name>Mg(2+)</name>
        <dbReference type="ChEBI" id="CHEBI:18420"/>
    </cofactor>
    <text evidence="14">Binds 2 Mg(2+) ions per subunit.</text>
</comment>
<feature type="binding site" evidence="13">
    <location>
        <begin position="229"/>
        <end position="231"/>
    </location>
    <ligand>
        <name>ATP</name>
        <dbReference type="ChEBI" id="CHEBI:30616"/>
    </ligand>
</feature>
<dbReference type="InterPro" id="IPR036651">
    <property type="entry name" value="Gln_synt_N_sf"/>
</dbReference>
<feature type="domain" description="GS catalytic" evidence="21">
    <location>
        <begin position="111"/>
        <end position="475"/>
    </location>
</feature>
<feature type="binding site" evidence="14">
    <location>
        <position position="218"/>
    </location>
    <ligand>
        <name>Mg(2+)</name>
        <dbReference type="ChEBI" id="CHEBI:18420"/>
        <label>1</label>
    </ligand>
</feature>
<dbReference type="InterPro" id="IPR027303">
    <property type="entry name" value="Gln_synth_gly_rich_site"/>
</dbReference>
<evidence type="ECO:0000259" key="20">
    <source>
        <dbReference type="PROSITE" id="PS51986"/>
    </source>
</evidence>
<evidence type="ECO:0000256" key="17">
    <source>
        <dbReference type="RuleBase" id="RU000384"/>
    </source>
</evidence>
<feature type="binding site" evidence="14">
    <location>
        <position position="136"/>
    </location>
    <ligand>
        <name>Mg(2+)</name>
        <dbReference type="ChEBI" id="CHEBI:18420"/>
        <label>1</label>
    </ligand>
</feature>
<evidence type="ECO:0000256" key="5">
    <source>
        <dbReference type="ARBA" id="ARBA00022490"/>
    </source>
</evidence>
<dbReference type="EC" id="6.3.1.2" evidence="19"/>
<dbReference type="Pfam" id="PF00120">
    <property type="entry name" value="Gln-synt_C"/>
    <property type="match status" value="1"/>
</dbReference>
<dbReference type="InterPro" id="IPR008146">
    <property type="entry name" value="Gln_synth_cat_dom"/>
</dbReference>
<evidence type="ECO:0000256" key="4">
    <source>
        <dbReference type="ARBA" id="ARBA00021364"/>
    </source>
</evidence>
<dbReference type="PANTHER" id="PTHR43407:SF1">
    <property type="entry name" value="LENGSIN"/>
    <property type="match status" value="1"/>
</dbReference>
<evidence type="ECO:0000256" key="8">
    <source>
        <dbReference type="ARBA" id="ARBA00022723"/>
    </source>
</evidence>
<dbReference type="SMART" id="SM01230">
    <property type="entry name" value="Gln-synt_C"/>
    <property type="match status" value="1"/>
</dbReference>
<evidence type="ECO:0000256" key="11">
    <source>
        <dbReference type="ARBA" id="ARBA00022842"/>
    </source>
</evidence>
<feature type="binding site" evidence="13">
    <location>
        <position position="213"/>
    </location>
    <ligand>
        <name>ATP</name>
        <dbReference type="ChEBI" id="CHEBI:30616"/>
    </ligand>
</feature>
<evidence type="ECO:0000256" key="7">
    <source>
        <dbReference type="ARBA" id="ARBA00022598"/>
    </source>
</evidence>
<keyword evidence="11 14" id="KW-0460">Magnesium</keyword>
<keyword evidence="10 13" id="KW-0067">ATP-binding</keyword>
<evidence type="ECO:0000313" key="23">
    <source>
        <dbReference type="Proteomes" id="UP000219036"/>
    </source>
</evidence>
<feature type="binding site" evidence="14">
    <location>
        <position position="138"/>
    </location>
    <ligand>
        <name>Mg(2+)</name>
        <dbReference type="ChEBI" id="CHEBI:18420"/>
        <label>1</label>
    </ligand>
</feature>
<feature type="binding site" evidence="12">
    <location>
        <position position="345"/>
    </location>
    <ligand>
        <name>L-glutamate</name>
        <dbReference type="ChEBI" id="CHEBI:29985"/>
    </ligand>
</feature>
<dbReference type="EMBL" id="OBEI01000001">
    <property type="protein sequence ID" value="SNZ03617.1"/>
    <property type="molecule type" value="Genomic_DNA"/>
</dbReference>
<comment type="subunit">
    <text evidence="3 18">Oligomer of 12 subunits arranged in the form of two hexagons.</text>
</comment>
<dbReference type="InterPro" id="IPR001637">
    <property type="entry name" value="Gln_synth_I_adenylation_site"/>
</dbReference>
<comment type="catalytic activity">
    <reaction evidence="19">
        <text>L-glutamate + NH4(+) + ATP = L-glutamine + ADP + phosphate + H(+)</text>
        <dbReference type="Rhea" id="RHEA:16169"/>
        <dbReference type="ChEBI" id="CHEBI:15378"/>
        <dbReference type="ChEBI" id="CHEBI:28938"/>
        <dbReference type="ChEBI" id="CHEBI:29985"/>
        <dbReference type="ChEBI" id="CHEBI:30616"/>
        <dbReference type="ChEBI" id="CHEBI:43474"/>
        <dbReference type="ChEBI" id="CHEBI:58359"/>
        <dbReference type="ChEBI" id="CHEBI:456216"/>
        <dbReference type="EC" id="6.3.1.2"/>
    </reaction>
</comment>
<accession>A0A285N467</accession>
<dbReference type="GO" id="GO:0006542">
    <property type="term" value="P:glutamine biosynthetic process"/>
    <property type="evidence" value="ECO:0007669"/>
    <property type="project" value="InterPro"/>
</dbReference>
<comment type="similarity">
    <text evidence="2 16 17">Belongs to the glutamine synthetase family.</text>
</comment>
<feature type="binding site" evidence="12">
    <location>
        <position position="366"/>
    </location>
    <ligand>
        <name>L-glutamate</name>
        <dbReference type="ChEBI" id="CHEBI:29985"/>
    </ligand>
</feature>
<dbReference type="Proteomes" id="UP000219036">
    <property type="component" value="Unassembled WGS sequence"/>
</dbReference>
<feature type="binding site" evidence="14">
    <location>
        <position position="364"/>
    </location>
    <ligand>
        <name>Mg(2+)</name>
        <dbReference type="ChEBI" id="CHEBI:18420"/>
        <label>1</label>
    </ligand>
</feature>
<reference evidence="23" key="1">
    <citation type="submission" date="2017-09" db="EMBL/GenBank/DDBJ databases">
        <authorList>
            <person name="Varghese N."/>
            <person name="Submissions S."/>
        </authorList>
    </citation>
    <scope>NUCLEOTIDE SEQUENCE [LARGE SCALE GENOMIC DNA]</scope>
    <source>
        <strain evidence="23">DSM 15103</strain>
    </source>
</reference>
<feature type="binding site" evidence="12">
    <location>
        <begin position="270"/>
        <end position="271"/>
    </location>
    <ligand>
        <name>L-glutamate</name>
        <dbReference type="ChEBI" id="CHEBI:29985"/>
    </ligand>
</feature>
<sequence>MAMIQCQTPDDVLRVISEKGIAFIDLKFSDPFGQWQHLTIPAHEFSAESFENGIPFDGSSIRGWKGIQESDMLLIPDPKSAFIDPFIDDPTISLVCDVEDPITREPYNRDPRQIAKKAIEFLKSTGIGDIAYFGPEAEFFIFDDIKFVNGPNIAYYEVDSIEGWWNTAREEMPNLGYKTPYKRGYFPVPPLDKMFDIRRDMVKTLEEVGITVEREHHEVGTAGQGEINFRFSDLVTTGDNVLKYKYVLRNVGYRHGKFVTFLPKPIAGDNGSGMHTHFSIWKGGENQFAGDQYAGLSEVALYAIGGIIKHGKAIAAFTNPTTNSYHRLVPGFEAPVRLAYSARNRSAAIRIPMGSASPKAKRIEVRFPDASSNPYLAFTALLMAAIDGIENKIHPGEPLDKDIYSLPPEELANVPSTPASLQEAIDALKEDMDFLLKGGVMDEDFINMWIETKQEEVDAIRLVPHPKEFELYYDI</sequence>
<dbReference type="PROSITE" id="PS00181">
    <property type="entry name" value="GLNA_ATP"/>
    <property type="match status" value="1"/>
</dbReference>
<feature type="binding site" evidence="12">
    <location>
        <position position="333"/>
    </location>
    <ligand>
        <name>L-glutamate</name>
        <dbReference type="ChEBI" id="CHEBI:29985"/>
    </ligand>
</feature>
<evidence type="ECO:0000256" key="3">
    <source>
        <dbReference type="ARBA" id="ARBA00011354"/>
    </source>
</evidence>
<feature type="binding site" evidence="13">
    <location>
        <position position="345"/>
    </location>
    <ligand>
        <name>ATP</name>
        <dbReference type="ChEBI" id="CHEBI:30616"/>
    </ligand>
</feature>
<dbReference type="Gene3D" id="3.30.590.10">
    <property type="entry name" value="Glutamine synthetase/guanido kinase, catalytic domain"/>
    <property type="match status" value="1"/>
</dbReference>
<feature type="domain" description="GS beta-grasp" evidence="20">
    <location>
        <begin position="19"/>
        <end position="103"/>
    </location>
</feature>
<dbReference type="SUPFAM" id="SSF55931">
    <property type="entry name" value="Glutamine synthetase/guanido kinase"/>
    <property type="match status" value="1"/>
</dbReference>
<keyword evidence="6 15" id="KW-0597">Phosphoprotein</keyword>
<protein>
    <recommendedName>
        <fullName evidence="4 19">Glutamine synthetase</fullName>
        <ecNumber evidence="19">6.3.1.2</ecNumber>
    </recommendedName>
</protein>
<feature type="modified residue" description="O-AMP-tyrosine" evidence="15">
    <location>
        <position position="404"/>
    </location>
</feature>
<dbReference type="InterPro" id="IPR004809">
    <property type="entry name" value="Gln_synth_I"/>
</dbReference>
<dbReference type="GO" id="GO:0005524">
    <property type="term" value="F:ATP binding"/>
    <property type="evidence" value="ECO:0007669"/>
    <property type="project" value="UniProtKB-KW"/>
</dbReference>